<keyword evidence="5" id="KW-1185">Reference proteome</keyword>
<keyword evidence="2" id="KW-0560">Oxidoreductase</keyword>
<sequence length="257" mass="26257">MPGETTLITGAASGIGRATALLRASAGHPLALLDRDEAGVRAVAAEAEERGAPRALAIAADISSEREVADAFARCRANLGVPVNIVANAGVEIAREAHETTFTDWSGVLGVNLSGTFLTCRDGIRLLLAERLPGAIVCVSSPSAFVAFAGGANSAYASSKGGISALVRALAIEYAAHGIRVNGVVPGATATPLLDVTTGADDDIAERVRTQIPMGRLARPEEIAEAIDWLLGPKAGYVTGSHLHVDGGLTARGANDF</sequence>
<dbReference type="InterPro" id="IPR020904">
    <property type="entry name" value="Sc_DH/Rdtase_CS"/>
</dbReference>
<organism evidence="4 5">
    <name type="scientific">Actinomadura mexicana</name>
    <dbReference type="NCBI Taxonomy" id="134959"/>
    <lineage>
        <taxon>Bacteria</taxon>
        <taxon>Bacillati</taxon>
        <taxon>Actinomycetota</taxon>
        <taxon>Actinomycetes</taxon>
        <taxon>Streptosporangiales</taxon>
        <taxon>Thermomonosporaceae</taxon>
        <taxon>Actinomadura</taxon>
    </lineage>
</organism>
<dbReference type="PRINTS" id="PR00081">
    <property type="entry name" value="GDHRDH"/>
</dbReference>
<evidence type="ECO:0000313" key="5">
    <source>
        <dbReference type="Proteomes" id="UP000198420"/>
    </source>
</evidence>
<dbReference type="GO" id="GO:0016616">
    <property type="term" value="F:oxidoreductase activity, acting on the CH-OH group of donors, NAD or NADP as acceptor"/>
    <property type="evidence" value="ECO:0007669"/>
    <property type="project" value="UniProtKB-ARBA"/>
</dbReference>
<dbReference type="Pfam" id="PF13561">
    <property type="entry name" value="adh_short_C2"/>
    <property type="match status" value="1"/>
</dbReference>
<name>A0A238URH3_9ACTN</name>
<dbReference type="FunFam" id="3.40.50.720:FF:000084">
    <property type="entry name" value="Short-chain dehydrogenase reductase"/>
    <property type="match status" value="1"/>
</dbReference>
<proteinExistence type="inferred from homology"/>
<reference evidence="5" key="1">
    <citation type="submission" date="2017-06" db="EMBL/GenBank/DDBJ databases">
        <authorList>
            <person name="Varghese N."/>
            <person name="Submissions S."/>
        </authorList>
    </citation>
    <scope>NUCLEOTIDE SEQUENCE [LARGE SCALE GENOMIC DNA]</scope>
    <source>
        <strain evidence="5">DSM 44485</strain>
    </source>
</reference>
<dbReference type="AlphaFoldDB" id="A0A238URH3"/>
<evidence type="ECO:0000313" key="4">
    <source>
        <dbReference type="EMBL" id="SNR24257.1"/>
    </source>
</evidence>
<protein>
    <submittedName>
        <fullName evidence="4">NAD(P)-dependent dehydrogenase, short-chain alcohol dehydrogenase family</fullName>
    </submittedName>
</protein>
<evidence type="ECO:0000256" key="2">
    <source>
        <dbReference type="ARBA" id="ARBA00023002"/>
    </source>
</evidence>
<dbReference type="SMART" id="SM00822">
    <property type="entry name" value="PKS_KR"/>
    <property type="match status" value="1"/>
</dbReference>
<dbReference type="SUPFAM" id="SSF51735">
    <property type="entry name" value="NAD(P)-binding Rossmann-fold domains"/>
    <property type="match status" value="1"/>
</dbReference>
<gene>
    <name evidence="4" type="ORF">SAMN06265355_101282</name>
</gene>
<feature type="domain" description="Ketoreductase" evidence="3">
    <location>
        <begin position="4"/>
        <end position="191"/>
    </location>
</feature>
<comment type="similarity">
    <text evidence="1">Belongs to the short-chain dehydrogenases/reductases (SDR) family.</text>
</comment>
<evidence type="ECO:0000259" key="3">
    <source>
        <dbReference type="SMART" id="SM00822"/>
    </source>
</evidence>
<dbReference type="InterPro" id="IPR057326">
    <property type="entry name" value="KR_dom"/>
</dbReference>
<accession>A0A238URH3</accession>
<dbReference type="GO" id="GO:0030497">
    <property type="term" value="P:fatty acid elongation"/>
    <property type="evidence" value="ECO:0007669"/>
    <property type="project" value="TreeGrafter"/>
</dbReference>
<dbReference type="InterPro" id="IPR036291">
    <property type="entry name" value="NAD(P)-bd_dom_sf"/>
</dbReference>
<dbReference type="Gene3D" id="3.40.50.720">
    <property type="entry name" value="NAD(P)-binding Rossmann-like Domain"/>
    <property type="match status" value="1"/>
</dbReference>
<dbReference type="PANTHER" id="PTHR42760">
    <property type="entry name" value="SHORT-CHAIN DEHYDROGENASES/REDUCTASES FAMILY MEMBER"/>
    <property type="match status" value="1"/>
</dbReference>
<dbReference type="PANTHER" id="PTHR42760:SF123">
    <property type="entry name" value="OXIDOREDUCTASE"/>
    <property type="match status" value="1"/>
</dbReference>
<dbReference type="RefSeq" id="WP_218825896.1">
    <property type="nucleotide sequence ID" value="NZ_FZNP01000001.1"/>
</dbReference>
<dbReference type="InterPro" id="IPR002347">
    <property type="entry name" value="SDR_fam"/>
</dbReference>
<evidence type="ECO:0000256" key="1">
    <source>
        <dbReference type="ARBA" id="ARBA00006484"/>
    </source>
</evidence>
<dbReference type="CDD" id="cd05233">
    <property type="entry name" value="SDR_c"/>
    <property type="match status" value="1"/>
</dbReference>
<dbReference type="Proteomes" id="UP000198420">
    <property type="component" value="Unassembled WGS sequence"/>
</dbReference>
<dbReference type="EMBL" id="FZNP01000001">
    <property type="protein sequence ID" value="SNR24257.1"/>
    <property type="molecule type" value="Genomic_DNA"/>
</dbReference>
<dbReference type="PROSITE" id="PS00061">
    <property type="entry name" value="ADH_SHORT"/>
    <property type="match status" value="1"/>
</dbReference>